<dbReference type="Proteomes" id="UP000823775">
    <property type="component" value="Unassembled WGS sequence"/>
</dbReference>
<proteinExistence type="predicted"/>
<reference evidence="1 2" key="1">
    <citation type="journal article" date="2021" name="BMC Genomics">
        <title>Datura genome reveals duplications of psychoactive alkaloid biosynthetic genes and high mutation rate following tissue culture.</title>
        <authorList>
            <person name="Rajewski A."/>
            <person name="Carter-House D."/>
            <person name="Stajich J."/>
            <person name="Litt A."/>
        </authorList>
    </citation>
    <scope>NUCLEOTIDE SEQUENCE [LARGE SCALE GENOMIC DNA]</scope>
    <source>
        <strain evidence="1">AR-01</strain>
    </source>
</reference>
<evidence type="ECO:0000313" key="1">
    <source>
        <dbReference type="EMBL" id="MCE5166141.1"/>
    </source>
</evidence>
<feature type="non-terminal residue" evidence="1">
    <location>
        <position position="53"/>
    </location>
</feature>
<accession>A0ABS8Y3W2</accession>
<name>A0ABS8Y3W2_DATST</name>
<comment type="caution">
    <text evidence="1">The sequence shown here is derived from an EMBL/GenBank/DDBJ whole genome shotgun (WGS) entry which is preliminary data.</text>
</comment>
<sequence>MEYTVRPIRADFRCKLEIQKQEDDKSIKDGCYLKKIFVLSSSSQRRNELLNSD</sequence>
<evidence type="ECO:0000313" key="2">
    <source>
        <dbReference type="Proteomes" id="UP000823775"/>
    </source>
</evidence>
<protein>
    <submittedName>
        <fullName evidence="1">Uncharacterized protein</fullName>
    </submittedName>
</protein>
<keyword evidence="2" id="KW-1185">Reference proteome</keyword>
<dbReference type="EMBL" id="JACEIK010019515">
    <property type="protein sequence ID" value="MCE5166141.1"/>
    <property type="molecule type" value="Genomic_DNA"/>
</dbReference>
<gene>
    <name evidence="1" type="ORF">HAX54_015067</name>
</gene>
<organism evidence="1 2">
    <name type="scientific">Datura stramonium</name>
    <name type="common">Jimsonweed</name>
    <name type="synonym">Common thornapple</name>
    <dbReference type="NCBI Taxonomy" id="4076"/>
    <lineage>
        <taxon>Eukaryota</taxon>
        <taxon>Viridiplantae</taxon>
        <taxon>Streptophyta</taxon>
        <taxon>Embryophyta</taxon>
        <taxon>Tracheophyta</taxon>
        <taxon>Spermatophyta</taxon>
        <taxon>Magnoliopsida</taxon>
        <taxon>eudicotyledons</taxon>
        <taxon>Gunneridae</taxon>
        <taxon>Pentapetalae</taxon>
        <taxon>asterids</taxon>
        <taxon>lamiids</taxon>
        <taxon>Solanales</taxon>
        <taxon>Solanaceae</taxon>
        <taxon>Solanoideae</taxon>
        <taxon>Datureae</taxon>
        <taxon>Datura</taxon>
    </lineage>
</organism>